<evidence type="ECO:0000313" key="2">
    <source>
        <dbReference type="Proteomes" id="UP000005824"/>
    </source>
</evidence>
<organism evidence="1 2">
    <name type="scientific">Chthoniobacter flavus Ellin428</name>
    <dbReference type="NCBI Taxonomy" id="497964"/>
    <lineage>
        <taxon>Bacteria</taxon>
        <taxon>Pseudomonadati</taxon>
        <taxon>Verrucomicrobiota</taxon>
        <taxon>Spartobacteria</taxon>
        <taxon>Chthoniobacterales</taxon>
        <taxon>Chthoniobacteraceae</taxon>
        <taxon>Chthoniobacter</taxon>
    </lineage>
</organism>
<dbReference type="RefSeq" id="WP_006983737.1">
    <property type="nucleotide sequence ID" value="NZ_ABVL01000042.1"/>
</dbReference>
<dbReference type="EMBL" id="ABVL01000042">
    <property type="protein sequence ID" value="EDY16026.1"/>
    <property type="molecule type" value="Genomic_DNA"/>
</dbReference>
<gene>
    <name evidence="1" type="ORF">CfE428DRAFT_6420</name>
</gene>
<dbReference type="InParanoid" id="B4DBX9"/>
<proteinExistence type="predicted"/>
<name>B4DBX9_9BACT</name>
<keyword evidence="2" id="KW-1185">Reference proteome</keyword>
<reference evidence="1 2" key="1">
    <citation type="journal article" date="2011" name="J. Bacteriol.">
        <title>Genome sequence of Chthoniobacter flavus Ellin428, an aerobic heterotrophic soil bacterium.</title>
        <authorList>
            <person name="Kant R."/>
            <person name="van Passel M.W."/>
            <person name="Palva A."/>
            <person name="Lucas S."/>
            <person name="Lapidus A."/>
            <person name="Glavina Del Rio T."/>
            <person name="Dalin E."/>
            <person name="Tice H."/>
            <person name="Bruce D."/>
            <person name="Goodwin L."/>
            <person name="Pitluck S."/>
            <person name="Larimer F.W."/>
            <person name="Land M.L."/>
            <person name="Hauser L."/>
            <person name="Sangwan P."/>
            <person name="de Vos W.M."/>
            <person name="Janssen P.H."/>
            <person name="Smidt H."/>
        </authorList>
    </citation>
    <scope>NUCLEOTIDE SEQUENCE [LARGE SCALE GENOMIC DNA]</scope>
    <source>
        <strain evidence="1 2">Ellin428</strain>
    </source>
</reference>
<evidence type="ECO:0000313" key="1">
    <source>
        <dbReference type="EMBL" id="EDY16026.1"/>
    </source>
</evidence>
<sequence length="89" mass="9918">MSKAARTEKTIGAARSRMSLLAAEAQANPFRFFTSEEVGELFGFGENVMTTLRGMGAPVVGRKMNPGLLLQWLQQHHDRVPKVRSDEEE</sequence>
<comment type="caution">
    <text evidence="1">The sequence shown here is derived from an EMBL/GenBank/DDBJ whole genome shotgun (WGS) entry which is preliminary data.</text>
</comment>
<protein>
    <submittedName>
        <fullName evidence="1">Uncharacterized protein</fullName>
    </submittedName>
</protein>
<dbReference type="Proteomes" id="UP000005824">
    <property type="component" value="Unassembled WGS sequence"/>
</dbReference>
<dbReference type="AlphaFoldDB" id="B4DBX9"/>
<dbReference type="STRING" id="497964.CfE428DRAFT_6420"/>
<accession>B4DBX9</accession>